<keyword evidence="2" id="KW-1003">Cell membrane</keyword>
<sequence length="62" mass="7127">MFDDDQRFEYMTIFAILFSMIFLGQISSAAQYLGGGLIFIAILLHEFPLSWNKLRSVFFAGK</sequence>
<dbReference type="EMBL" id="CBXE010000495">
    <property type="protein sequence ID" value="CDL87812.1"/>
    <property type="molecule type" value="Genomic_DNA"/>
</dbReference>
<organism evidence="7 8">
    <name type="scientific">Xenorhabdus cabanillasii JM26</name>
    <dbReference type="NCBI Taxonomy" id="1427517"/>
    <lineage>
        <taxon>Bacteria</taxon>
        <taxon>Pseudomonadati</taxon>
        <taxon>Pseudomonadota</taxon>
        <taxon>Gammaproteobacteria</taxon>
        <taxon>Enterobacterales</taxon>
        <taxon>Morganellaceae</taxon>
        <taxon>Xenorhabdus</taxon>
    </lineage>
</organism>
<protein>
    <submittedName>
        <fullName evidence="7">Uncharacterized protein</fullName>
    </submittedName>
</protein>
<evidence type="ECO:0000256" key="4">
    <source>
        <dbReference type="ARBA" id="ARBA00022989"/>
    </source>
</evidence>
<evidence type="ECO:0000256" key="1">
    <source>
        <dbReference type="ARBA" id="ARBA00004651"/>
    </source>
</evidence>
<dbReference type="AlphaFoldDB" id="W1JAQ1"/>
<evidence type="ECO:0000256" key="2">
    <source>
        <dbReference type="ARBA" id="ARBA00022475"/>
    </source>
</evidence>
<evidence type="ECO:0000313" key="8">
    <source>
        <dbReference type="Proteomes" id="UP000019197"/>
    </source>
</evidence>
<proteinExistence type="predicted"/>
<keyword evidence="3 6" id="KW-0812">Transmembrane</keyword>
<dbReference type="Proteomes" id="UP000019197">
    <property type="component" value="Unassembled WGS sequence"/>
</dbReference>
<gene>
    <name evidence="7" type="ORF">XCR1_980047</name>
</gene>
<accession>W1JAQ1</accession>
<evidence type="ECO:0000256" key="3">
    <source>
        <dbReference type="ARBA" id="ARBA00022692"/>
    </source>
</evidence>
<reference evidence="7 8" key="1">
    <citation type="submission" date="2013-11" db="EMBL/GenBank/DDBJ databases">
        <title>Draft genome sequence and annotation of the entomopathogenic bacterium, Xenorhabdus cabanillasi strain JM26.</title>
        <authorList>
            <person name="Gualtieri M."/>
            <person name="Ogier J.C."/>
            <person name="Pages S."/>
            <person name="Givaudan A."/>
            <person name="Gaudriault S."/>
        </authorList>
    </citation>
    <scope>NUCLEOTIDE SEQUENCE [LARGE SCALE GENOMIC DNA]</scope>
    <source>
        <strain evidence="7 8">JM26</strain>
    </source>
</reference>
<dbReference type="SUPFAM" id="SSF103481">
    <property type="entry name" value="Multidrug resistance efflux transporter EmrE"/>
    <property type="match status" value="1"/>
</dbReference>
<name>W1JAQ1_9GAMM</name>
<keyword evidence="4 6" id="KW-1133">Transmembrane helix</keyword>
<feature type="transmembrane region" description="Helical" evidence="6">
    <location>
        <begin position="7"/>
        <end position="26"/>
    </location>
</feature>
<evidence type="ECO:0000313" key="7">
    <source>
        <dbReference type="EMBL" id="CDL87812.1"/>
    </source>
</evidence>
<comment type="caution">
    <text evidence="7">The sequence shown here is derived from an EMBL/GenBank/DDBJ whole genome shotgun (WGS) entry which is preliminary data.</text>
</comment>
<evidence type="ECO:0000256" key="5">
    <source>
        <dbReference type="ARBA" id="ARBA00023136"/>
    </source>
</evidence>
<dbReference type="InterPro" id="IPR037185">
    <property type="entry name" value="EmrE-like"/>
</dbReference>
<keyword evidence="5 6" id="KW-0472">Membrane</keyword>
<evidence type="ECO:0000256" key="6">
    <source>
        <dbReference type="SAM" id="Phobius"/>
    </source>
</evidence>
<comment type="subcellular location">
    <subcellularLocation>
        <location evidence="1">Cell membrane</location>
        <topology evidence="1">Multi-pass membrane protein</topology>
    </subcellularLocation>
</comment>